<reference evidence="2" key="1">
    <citation type="submission" date="2022-11" db="UniProtKB">
        <authorList>
            <consortium name="WormBaseParasite"/>
        </authorList>
    </citation>
    <scope>IDENTIFICATION</scope>
</reference>
<organism evidence="1 2">
    <name type="scientific">Panagrolaimus sp. ES5</name>
    <dbReference type="NCBI Taxonomy" id="591445"/>
    <lineage>
        <taxon>Eukaryota</taxon>
        <taxon>Metazoa</taxon>
        <taxon>Ecdysozoa</taxon>
        <taxon>Nematoda</taxon>
        <taxon>Chromadorea</taxon>
        <taxon>Rhabditida</taxon>
        <taxon>Tylenchina</taxon>
        <taxon>Panagrolaimomorpha</taxon>
        <taxon>Panagrolaimoidea</taxon>
        <taxon>Panagrolaimidae</taxon>
        <taxon>Panagrolaimus</taxon>
    </lineage>
</organism>
<dbReference type="WBParaSite" id="ES5_v2.g12836.t1">
    <property type="protein sequence ID" value="ES5_v2.g12836.t1"/>
    <property type="gene ID" value="ES5_v2.g12836"/>
</dbReference>
<proteinExistence type="predicted"/>
<accession>A0AC34F6S3</accession>
<evidence type="ECO:0000313" key="2">
    <source>
        <dbReference type="WBParaSite" id="ES5_v2.g12836.t1"/>
    </source>
</evidence>
<protein>
    <submittedName>
        <fullName evidence="2">Uncharacterized protein</fullName>
    </submittedName>
</protein>
<name>A0AC34F6S3_9BILA</name>
<evidence type="ECO:0000313" key="1">
    <source>
        <dbReference type="Proteomes" id="UP000887579"/>
    </source>
</evidence>
<dbReference type="Proteomes" id="UP000887579">
    <property type="component" value="Unplaced"/>
</dbReference>
<sequence>MFDEFDFDAPKQSVFNEDSENRQPFFERKPSNSRISNLNSSKSRENRNGLLHSSSRTNCNRDNHNQNDKYSKPMSMASSSKIIPRQLSSTLQSNRSSELFQPDISEIPNTSQRYQRNVAPTLNDTSTVYRSNLFKDLNLDESSKTMAMNYVNSPRTNVKTADISEMRNTSQRSEKNVSATLNGSSTVYRSNLFKDLNLDESSKTMAIKYVNSPRTNIKTADISERSSKLLDSLKARGTNNNGSSTSKPQNGQQQKQFSLEPLVGHYSSFTRPTTPASKGPEIAIKPEPISHWGFVALGQEVQAKVFVQNMTSQVLQISPVINDATGSFKLTSNETVHINPNTAEEFSIIFSPKDCKRYRSKIKFVITSTGNQYYHTLFGYGGTADIRIVQKHCIQYFPRNLIYRCTPPEISHFTFEVENIGNRSTFVHIASYDEIENDVNRIVTVEPESFCLAGKSNNPNDPTKRMITVTYKHQRSSLDSDGSFSSSSSGKLRNRLLTLKVYFGDERLRQRASKYSDEINRHQHYCGLLLTKTSFLLNGEEINASDRDPVSKQDIEMLKAQTRVLTIIVGDDRLTTQSSGGTQSLTSRPPSTHSLCSSKNGFYIPQCNKNDLEESMISNVTGCDRTFFK</sequence>